<dbReference type="InterPro" id="IPR058193">
    <property type="entry name" value="VanY/YodJ_core_dom"/>
</dbReference>
<reference evidence="3 4" key="1">
    <citation type="submission" date="2017-09" db="EMBL/GenBank/DDBJ databases">
        <title>Large-scale bioinformatics analysis of Bacillus genomes uncovers conserved roles of natural products in bacterial physiology.</title>
        <authorList>
            <consortium name="Agbiome Team Llc"/>
            <person name="Bleich R.M."/>
            <person name="Grubbs K.J."/>
            <person name="Santa Maria K.C."/>
            <person name="Allen S.E."/>
            <person name="Farag S."/>
            <person name="Shank E.A."/>
            <person name="Bowers A."/>
        </authorList>
    </citation>
    <scope>NUCLEOTIDE SEQUENCE [LARGE SCALE GENOMIC DNA]</scope>
    <source>
        <strain evidence="3 4">AFS029838</strain>
    </source>
</reference>
<feature type="domain" description="D-alanyl-D-alanine carboxypeptidase-like core" evidence="2">
    <location>
        <begin position="81"/>
        <end position="222"/>
    </location>
</feature>
<dbReference type="EMBL" id="NUUQ01000063">
    <property type="protein sequence ID" value="PHG56650.1"/>
    <property type="molecule type" value="Genomic_DNA"/>
</dbReference>
<gene>
    <name evidence="3" type="ORF">COI65_25410</name>
</gene>
<keyword evidence="3" id="KW-0645">Protease</keyword>
<dbReference type="CDD" id="cd14852">
    <property type="entry name" value="LD-carboxypeptidase"/>
    <property type="match status" value="1"/>
</dbReference>
<dbReference type="AlphaFoldDB" id="A0A2C5PFQ8"/>
<keyword evidence="3" id="KW-0378">Hydrolase</keyword>
<evidence type="ECO:0000256" key="1">
    <source>
        <dbReference type="SAM" id="SignalP"/>
    </source>
</evidence>
<evidence type="ECO:0000313" key="4">
    <source>
        <dbReference type="Proteomes" id="UP000222503"/>
    </source>
</evidence>
<dbReference type="InterPro" id="IPR052179">
    <property type="entry name" value="DD-CPase-like"/>
</dbReference>
<dbReference type="Gene3D" id="3.30.1380.10">
    <property type="match status" value="1"/>
</dbReference>
<sequence>MKSRKLLILGLIFVSLVACSEHQDNKYKADEKAENKVSKKLNFPISNPDDWRIILVNRNHILSENQNVELESINKNAHPNMKVDRRILRDYQDMVSAAKEEGINLYLRSSFRTMELQKSYYDATYKLYKSQGFSNEDAASKVLEYIQYPGASEHHTGLALDIISIEWQQDGKELSDSFDTTSAFKWLNVHAANYGFILRYPKGKEKITGINYEPWHYRYVGKEVAVYLKKENMTLEEYHYKIEEGISKVTNNSAGAKKMN</sequence>
<dbReference type="InterPro" id="IPR009045">
    <property type="entry name" value="Zn_M74/Hedgehog-like"/>
</dbReference>
<comment type="caution">
    <text evidence="3">The sequence shown here is derived from an EMBL/GenBank/DDBJ whole genome shotgun (WGS) entry which is preliminary data.</text>
</comment>
<dbReference type="GO" id="GO:0004180">
    <property type="term" value="F:carboxypeptidase activity"/>
    <property type="evidence" value="ECO:0007669"/>
    <property type="project" value="UniProtKB-KW"/>
</dbReference>
<feature type="signal peptide" evidence="1">
    <location>
        <begin position="1"/>
        <end position="20"/>
    </location>
</feature>
<dbReference type="SUPFAM" id="SSF55166">
    <property type="entry name" value="Hedgehog/DD-peptidase"/>
    <property type="match status" value="1"/>
</dbReference>
<proteinExistence type="predicted"/>
<keyword evidence="1" id="KW-0732">Signal</keyword>
<name>A0A2C5PFQ8_9BACI</name>
<protein>
    <submittedName>
        <fullName evidence="3">D-Ala-D-Ala carboxypeptidase VanY</fullName>
    </submittedName>
</protein>
<evidence type="ECO:0000259" key="2">
    <source>
        <dbReference type="Pfam" id="PF02557"/>
    </source>
</evidence>
<evidence type="ECO:0000313" key="3">
    <source>
        <dbReference type="EMBL" id="PHG56650.1"/>
    </source>
</evidence>
<dbReference type="GO" id="GO:0006508">
    <property type="term" value="P:proteolysis"/>
    <property type="evidence" value="ECO:0007669"/>
    <property type="project" value="InterPro"/>
</dbReference>
<keyword evidence="3" id="KW-0121">Carboxypeptidase</keyword>
<organism evidence="3 4">
    <name type="scientific">Bacillus wiedmannii</name>
    <dbReference type="NCBI Taxonomy" id="1890302"/>
    <lineage>
        <taxon>Bacteria</taxon>
        <taxon>Bacillati</taxon>
        <taxon>Bacillota</taxon>
        <taxon>Bacilli</taxon>
        <taxon>Bacillales</taxon>
        <taxon>Bacillaceae</taxon>
        <taxon>Bacillus</taxon>
        <taxon>Bacillus cereus group</taxon>
    </lineage>
</organism>
<dbReference type="PANTHER" id="PTHR34385:SF1">
    <property type="entry name" value="PEPTIDOGLYCAN L-ALANYL-D-GLUTAMATE ENDOPEPTIDASE CWLK"/>
    <property type="match status" value="1"/>
</dbReference>
<dbReference type="PROSITE" id="PS51257">
    <property type="entry name" value="PROKAR_LIPOPROTEIN"/>
    <property type="match status" value="1"/>
</dbReference>
<dbReference type="Proteomes" id="UP000222503">
    <property type="component" value="Unassembled WGS sequence"/>
</dbReference>
<dbReference type="PANTHER" id="PTHR34385">
    <property type="entry name" value="D-ALANYL-D-ALANINE CARBOXYPEPTIDASE"/>
    <property type="match status" value="1"/>
</dbReference>
<dbReference type="InterPro" id="IPR003709">
    <property type="entry name" value="VanY-like_core_dom"/>
</dbReference>
<accession>A0A2C5PFQ8</accession>
<dbReference type="RefSeq" id="WP_098995798.1">
    <property type="nucleotide sequence ID" value="NZ_NUUQ01000063.1"/>
</dbReference>
<dbReference type="Pfam" id="PF02557">
    <property type="entry name" value="VanY"/>
    <property type="match status" value="1"/>
</dbReference>
<feature type="chain" id="PRO_5038654468" evidence="1">
    <location>
        <begin position="21"/>
        <end position="260"/>
    </location>
</feature>